<accession>D5UZH1</accession>
<organism evidence="1 2">
    <name type="scientific">Arcobacter nitrofigilis (strain ATCC 33309 / DSM 7299 / CCUG 15893 / LMG 7604 / NCTC 12251 / CI)</name>
    <name type="common">Campylobacter nitrofigilis</name>
    <dbReference type="NCBI Taxonomy" id="572480"/>
    <lineage>
        <taxon>Bacteria</taxon>
        <taxon>Pseudomonadati</taxon>
        <taxon>Campylobacterota</taxon>
        <taxon>Epsilonproteobacteria</taxon>
        <taxon>Campylobacterales</taxon>
        <taxon>Arcobacteraceae</taxon>
        <taxon>Arcobacter</taxon>
    </lineage>
</organism>
<dbReference type="Proteomes" id="UP000000939">
    <property type="component" value="Chromosome"/>
</dbReference>
<proteinExistence type="predicted"/>
<evidence type="ECO:0000313" key="2">
    <source>
        <dbReference type="Proteomes" id="UP000000939"/>
    </source>
</evidence>
<name>D5UZH1_ARCNC</name>
<dbReference type="STRING" id="572480.Arnit_0543"/>
<dbReference type="AlphaFoldDB" id="D5UZH1"/>
<dbReference type="HOGENOM" id="CLU_172378_1_0_7"/>
<reference evidence="1 2" key="1">
    <citation type="journal article" date="2010" name="Stand. Genomic Sci.">
        <title>Complete genome sequence of Arcobacter nitrofigilis type strain (CI).</title>
        <authorList>
            <person name="Pati A."/>
            <person name="Gronow S."/>
            <person name="Lapidus A."/>
            <person name="Copeland A."/>
            <person name="Glavina Del Rio T."/>
            <person name="Nolan M."/>
            <person name="Lucas S."/>
            <person name="Tice H."/>
            <person name="Cheng J.F."/>
            <person name="Han C."/>
            <person name="Chertkov O."/>
            <person name="Bruce D."/>
            <person name="Tapia R."/>
            <person name="Goodwin L."/>
            <person name="Pitluck S."/>
            <person name="Liolios K."/>
            <person name="Ivanova N."/>
            <person name="Mavromatis K."/>
            <person name="Chen A."/>
            <person name="Palaniappan K."/>
            <person name="Land M."/>
            <person name="Hauser L."/>
            <person name="Chang Y.J."/>
            <person name="Jeffries C.D."/>
            <person name="Detter J.C."/>
            <person name="Rohde M."/>
            <person name="Goker M."/>
            <person name="Bristow J."/>
            <person name="Eisen J.A."/>
            <person name="Markowitz V."/>
            <person name="Hugenholtz P."/>
            <person name="Klenk H.P."/>
            <person name="Kyrpides N.C."/>
        </authorList>
    </citation>
    <scope>NUCLEOTIDE SEQUENCE [LARGE SCALE GENOMIC DNA]</scope>
    <source>
        <strain evidence="2">ATCC 33309 / DSM 7299 / CCUG 15893 / LMG 7604 / NCTC 12251 / CI</strain>
    </source>
</reference>
<dbReference type="OrthoDB" id="5339798at2"/>
<gene>
    <name evidence="1" type="ordered locus">Arnit_0543</name>
</gene>
<dbReference type="RefSeq" id="WP_013134353.1">
    <property type="nucleotide sequence ID" value="NC_014166.1"/>
</dbReference>
<protein>
    <submittedName>
        <fullName evidence="1">Uncharacterized protein</fullName>
    </submittedName>
</protein>
<keyword evidence="2" id="KW-1185">Reference proteome</keyword>
<sequence>MKDLTNYFNKKDIIFKSIEKIDPKTIGSRKKVEIYCATGIDKNYYAIILHNSKSRFIRKTAEELMELLEKLSDYKEHNFKKKILLIGSPLCSKAKKLLVDNKWSVDIDFM</sequence>
<dbReference type="KEGG" id="ant:Arnit_0543"/>
<evidence type="ECO:0000313" key="1">
    <source>
        <dbReference type="EMBL" id="ADG92208.1"/>
    </source>
</evidence>
<dbReference type="EMBL" id="CP001999">
    <property type="protein sequence ID" value="ADG92208.1"/>
    <property type="molecule type" value="Genomic_DNA"/>
</dbReference>
<dbReference type="eggNOG" id="ENOG5032JEZ">
    <property type="taxonomic scope" value="Bacteria"/>
</dbReference>